<dbReference type="AlphaFoldDB" id="A0A8J1TRR9"/>
<feature type="region of interest" description="Disordered" evidence="1">
    <location>
        <begin position="150"/>
        <end position="172"/>
    </location>
</feature>
<dbReference type="InterPro" id="IPR013087">
    <property type="entry name" value="Znf_C2H2_type"/>
</dbReference>
<dbReference type="OrthoDB" id="6480314at2759"/>
<gene>
    <name evidence="2" type="ORF">OFUS_LOCUS14916</name>
</gene>
<dbReference type="EMBL" id="CAIIXF020000007">
    <property type="protein sequence ID" value="CAH1789585.1"/>
    <property type="molecule type" value="Genomic_DNA"/>
</dbReference>
<evidence type="ECO:0000313" key="2">
    <source>
        <dbReference type="EMBL" id="CAH1789585.1"/>
    </source>
</evidence>
<feature type="compositionally biased region" description="Basic residues" evidence="1">
    <location>
        <begin position="150"/>
        <end position="161"/>
    </location>
</feature>
<name>A0A8J1TRR9_OWEFU</name>
<reference evidence="2" key="1">
    <citation type="submission" date="2022-03" db="EMBL/GenBank/DDBJ databases">
        <authorList>
            <person name="Martin C."/>
        </authorList>
    </citation>
    <scope>NUCLEOTIDE SEQUENCE</scope>
</reference>
<feature type="compositionally biased region" description="Polar residues" evidence="1">
    <location>
        <begin position="162"/>
        <end position="172"/>
    </location>
</feature>
<evidence type="ECO:0000313" key="3">
    <source>
        <dbReference type="Proteomes" id="UP000749559"/>
    </source>
</evidence>
<protein>
    <submittedName>
        <fullName evidence="2">Uncharacterized protein</fullName>
    </submittedName>
</protein>
<proteinExistence type="predicted"/>
<dbReference type="Proteomes" id="UP000749559">
    <property type="component" value="Unassembled WGS sequence"/>
</dbReference>
<keyword evidence="3" id="KW-1185">Reference proteome</keyword>
<dbReference type="PROSITE" id="PS00028">
    <property type="entry name" value="ZINC_FINGER_C2H2_1"/>
    <property type="match status" value="1"/>
</dbReference>
<sequence>MEMDYEDPLDFAQRPKRMRLDSQRSYEGVLPSPKGLELDGVLDVLRKYEEYEGGINCSVCGKLYKSKVCFTKHIWEHSIYWDLFEGEKNHDRVLGIQAALILYSGYHGYKMDENNMLSYLLVTGPHEKKKDCSQDNKTKIVNVKVKKSKVSTTPLKRKRRNSATIVSGSDSD</sequence>
<organism evidence="2 3">
    <name type="scientific">Owenia fusiformis</name>
    <name type="common">Polychaete worm</name>
    <dbReference type="NCBI Taxonomy" id="6347"/>
    <lineage>
        <taxon>Eukaryota</taxon>
        <taxon>Metazoa</taxon>
        <taxon>Spiralia</taxon>
        <taxon>Lophotrochozoa</taxon>
        <taxon>Annelida</taxon>
        <taxon>Polychaeta</taxon>
        <taxon>Sedentaria</taxon>
        <taxon>Canalipalpata</taxon>
        <taxon>Sabellida</taxon>
        <taxon>Oweniida</taxon>
        <taxon>Oweniidae</taxon>
        <taxon>Owenia</taxon>
    </lineage>
</organism>
<accession>A0A8J1TRR9</accession>
<evidence type="ECO:0000256" key="1">
    <source>
        <dbReference type="SAM" id="MobiDB-lite"/>
    </source>
</evidence>
<comment type="caution">
    <text evidence="2">The sequence shown here is derived from an EMBL/GenBank/DDBJ whole genome shotgun (WGS) entry which is preliminary data.</text>
</comment>